<gene>
    <name evidence="2" type="ORF">A4U43_C04F21340</name>
</gene>
<evidence type="ECO:0000256" key="1">
    <source>
        <dbReference type="SAM" id="MobiDB-lite"/>
    </source>
</evidence>
<dbReference type="EMBL" id="CM007384">
    <property type="protein sequence ID" value="ONK72624.1"/>
    <property type="molecule type" value="Genomic_DNA"/>
</dbReference>
<evidence type="ECO:0000313" key="3">
    <source>
        <dbReference type="Proteomes" id="UP000243459"/>
    </source>
</evidence>
<sequence length="178" mass="19675">MRGFVYDLIPTPLTDGGSPTWALKSEPATREDKKNPEAGNLRMSRRLRSELTADWVAEHARQAPESSLKATSPSIISQVFILKLRKLALPEYGDSTAIREEHTPYKAGDGTNIDGDRGDGNSEENEAVGAVSEDTLEPDEIEDRERLVPPVHLSAAKREACDLRSAWNKMNECKVGCR</sequence>
<dbReference type="AlphaFoldDB" id="A0A5P1F398"/>
<evidence type="ECO:0000313" key="2">
    <source>
        <dbReference type="EMBL" id="ONK72624.1"/>
    </source>
</evidence>
<accession>A0A5P1F398</accession>
<organism evidence="2 3">
    <name type="scientific">Asparagus officinalis</name>
    <name type="common">Garden asparagus</name>
    <dbReference type="NCBI Taxonomy" id="4686"/>
    <lineage>
        <taxon>Eukaryota</taxon>
        <taxon>Viridiplantae</taxon>
        <taxon>Streptophyta</taxon>
        <taxon>Embryophyta</taxon>
        <taxon>Tracheophyta</taxon>
        <taxon>Spermatophyta</taxon>
        <taxon>Magnoliopsida</taxon>
        <taxon>Liliopsida</taxon>
        <taxon>Asparagales</taxon>
        <taxon>Asparagaceae</taxon>
        <taxon>Asparagoideae</taxon>
        <taxon>Asparagus</taxon>
    </lineage>
</organism>
<name>A0A5P1F398_ASPOF</name>
<feature type="compositionally biased region" description="Basic and acidic residues" evidence="1">
    <location>
        <begin position="27"/>
        <end position="36"/>
    </location>
</feature>
<dbReference type="Gramene" id="ONK72624">
    <property type="protein sequence ID" value="ONK72624"/>
    <property type="gene ID" value="A4U43_C04F21340"/>
</dbReference>
<feature type="region of interest" description="Disordered" evidence="1">
    <location>
        <begin position="13"/>
        <end position="45"/>
    </location>
</feature>
<protein>
    <submittedName>
        <fullName evidence="2">Uncharacterized protein</fullName>
    </submittedName>
</protein>
<proteinExistence type="predicted"/>
<dbReference type="Proteomes" id="UP000243459">
    <property type="component" value="Chromosome 4"/>
</dbReference>
<keyword evidence="3" id="KW-1185">Reference proteome</keyword>
<reference evidence="3" key="1">
    <citation type="journal article" date="2017" name="Nat. Commun.">
        <title>The asparagus genome sheds light on the origin and evolution of a young Y chromosome.</title>
        <authorList>
            <person name="Harkess A."/>
            <person name="Zhou J."/>
            <person name="Xu C."/>
            <person name="Bowers J.E."/>
            <person name="Van der Hulst R."/>
            <person name="Ayyampalayam S."/>
            <person name="Mercati F."/>
            <person name="Riccardi P."/>
            <person name="McKain M.R."/>
            <person name="Kakrana A."/>
            <person name="Tang H."/>
            <person name="Ray J."/>
            <person name="Groenendijk J."/>
            <person name="Arikit S."/>
            <person name="Mathioni S.M."/>
            <person name="Nakano M."/>
            <person name="Shan H."/>
            <person name="Telgmann-Rauber A."/>
            <person name="Kanno A."/>
            <person name="Yue Z."/>
            <person name="Chen H."/>
            <person name="Li W."/>
            <person name="Chen Y."/>
            <person name="Xu X."/>
            <person name="Zhang Y."/>
            <person name="Luo S."/>
            <person name="Chen H."/>
            <person name="Gao J."/>
            <person name="Mao Z."/>
            <person name="Pires J.C."/>
            <person name="Luo M."/>
            <person name="Kudrna D."/>
            <person name="Wing R.A."/>
            <person name="Meyers B.C."/>
            <person name="Yi K."/>
            <person name="Kong H."/>
            <person name="Lavrijsen P."/>
            <person name="Sunseri F."/>
            <person name="Falavigna A."/>
            <person name="Ye Y."/>
            <person name="Leebens-Mack J.H."/>
            <person name="Chen G."/>
        </authorList>
    </citation>
    <scope>NUCLEOTIDE SEQUENCE [LARGE SCALE GENOMIC DNA]</scope>
    <source>
        <strain evidence="3">cv. DH0086</strain>
    </source>
</reference>
<feature type="region of interest" description="Disordered" evidence="1">
    <location>
        <begin position="100"/>
        <end position="148"/>
    </location>
</feature>